<dbReference type="RefSeq" id="WP_183340674.1">
    <property type="nucleotide sequence ID" value="NZ_JACHNU010000001.1"/>
</dbReference>
<dbReference type="GO" id="GO:1904680">
    <property type="term" value="F:peptide transmembrane transporter activity"/>
    <property type="evidence" value="ECO:0007669"/>
    <property type="project" value="TreeGrafter"/>
</dbReference>
<comment type="caution">
    <text evidence="7">The sequence shown here is derived from an EMBL/GenBank/DDBJ whole genome shotgun (WGS) entry which is preliminary data.</text>
</comment>
<dbReference type="PROSITE" id="PS51257">
    <property type="entry name" value="PROKAR_LIPOPROTEIN"/>
    <property type="match status" value="1"/>
</dbReference>
<dbReference type="AlphaFoldDB" id="A0A840IAS7"/>
<feature type="signal peptide" evidence="5">
    <location>
        <begin position="1"/>
        <end position="23"/>
    </location>
</feature>
<feature type="chain" id="PRO_5039497784" evidence="5">
    <location>
        <begin position="24"/>
        <end position="535"/>
    </location>
</feature>
<evidence type="ECO:0000313" key="8">
    <source>
        <dbReference type="Proteomes" id="UP000585272"/>
    </source>
</evidence>
<comment type="subcellular location">
    <subcellularLocation>
        <location evidence="1">Cell envelope</location>
    </subcellularLocation>
</comment>
<comment type="similarity">
    <text evidence="2">Belongs to the bacterial solute-binding protein 5 family.</text>
</comment>
<keyword evidence="4 5" id="KW-0732">Signal</keyword>
<evidence type="ECO:0000256" key="4">
    <source>
        <dbReference type="ARBA" id="ARBA00022729"/>
    </source>
</evidence>
<reference evidence="7 8" key="1">
    <citation type="submission" date="2020-08" db="EMBL/GenBank/DDBJ databases">
        <title>Genomic Encyclopedia of Archaeal and Bacterial Type Strains, Phase II (KMG-II): from individual species to whole genera.</title>
        <authorList>
            <person name="Goeker M."/>
        </authorList>
    </citation>
    <scope>NUCLEOTIDE SEQUENCE [LARGE SCALE GENOMIC DNA]</scope>
    <source>
        <strain evidence="7 8">DSM 23288</strain>
    </source>
</reference>
<feature type="domain" description="Solute-binding protein family 5" evidence="6">
    <location>
        <begin position="99"/>
        <end position="457"/>
    </location>
</feature>
<protein>
    <submittedName>
        <fullName evidence="7">Peptide/nickel transport system substrate-binding protein</fullName>
    </submittedName>
</protein>
<evidence type="ECO:0000256" key="5">
    <source>
        <dbReference type="SAM" id="SignalP"/>
    </source>
</evidence>
<dbReference type="InterPro" id="IPR039424">
    <property type="entry name" value="SBP_5"/>
</dbReference>
<dbReference type="Proteomes" id="UP000585272">
    <property type="component" value="Unassembled WGS sequence"/>
</dbReference>
<evidence type="ECO:0000313" key="7">
    <source>
        <dbReference type="EMBL" id="MBB4662017.1"/>
    </source>
</evidence>
<organism evidence="7 8">
    <name type="scientific">Conexibacter arvalis</name>
    <dbReference type="NCBI Taxonomy" id="912552"/>
    <lineage>
        <taxon>Bacteria</taxon>
        <taxon>Bacillati</taxon>
        <taxon>Actinomycetota</taxon>
        <taxon>Thermoleophilia</taxon>
        <taxon>Solirubrobacterales</taxon>
        <taxon>Conexibacteraceae</taxon>
        <taxon>Conexibacter</taxon>
    </lineage>
</organism>
<name>A0A840IAS7_9ACTN</name>
<evidence type="ECO:0000259" key="6">
    <source>
        <dbReference type="Pfam" id="PF00496"/>
    </source>
</evidence>
<dbReference type="EMBL" id="JACHNU010000001">
    <property type="protein sequence ID" value="MBB4662017.1"/>
    <property type="molecule type" value="Genomic_DNA"/>
</dbReference>
<dbReference type="SUPFAM" id="SSF53850">
    <property type="entry name" value="Periplasmic binding protein-like II"/>
    <property type="match status" value="1"/>
</dbReference>
<dbReference type="PIRSF" id="PIRSF002741">
    <property type="entry name" value="MppA"/>
    <property type="match status" value="1"/>
</dbReference>
<keyword evidence="8" id="KW-1185">Reference proteome</keyword>
<dbReference type="PANTHER" id="PTHR30290">
    <property type="entry name" value="PERIPLASMIC BINDING COMPONENT OF ABC TRANSPORTER"/>
    <property type="match status" value="1"/>
</dbReference>
<evidence type="ECO:0000256" key="2">
    <source>
        <dbReference type="ARBA" id="ARBA00005695"/>
    </source>
</evidence>
<dbReference type="CDD" id="cd08512">
    <property type="entry name" value="PBP2_NikA_DppA_OppA_like_7"/>
    <property type="match status" value="1"/>
</dbReference>
<dbReference type="GO" id="GO:0030313">
    <property type="term" value="C:cell envelope"/>
    <property type="evidence" value="ECO:0007669"/>
    <property type="project" value="UniProtKB-SubCell"/>
</dbReference>
<keyword evidence="3" id="KW-0813">Transport</keyword>
<accession>A0A840IAS7</accession>
<dbReference type="PANTHER" id="PTHR30290:SF10">
    <property type="entry name" value="PERIPLASMIC OLIGOPEPTIDE-BINDING PROTEIN-RELATED"/>
    <property type="match status" value="1"/>
</dbReference>
<evidence type="ECO:0000256" key="3">
    <source>
        <dbReference type="ARBA" id="ARBA00022448"/>
    </source>
</evidence>
<evidence type="ECO:0000256" key="1">
    <source>
        <dbReference type="ARBA" id="ARBA00004196"/>
    </source>
</evidence>
<dbReference type="GO" id="GO:0042597">
    <property type="term" value="C:periplasmic space"/>
    <property type="evidence" value="ECO:0007669"/>
    <property type="project" value="UniProtKB-ARBA"/>
</dbReference>
<dbReference type="InterPro" id="IPR000914">
    <property type="entry name" value="SBP_5_dom"/>
</dbReference>
<dbReference type="GO" id="GO:0015833">
    <property type="term" value="P:peptide transport"/>
    <property type="evidence" value="ECO:0007669"/>
    <property type="project" value="TreeGrafter"/>
</dbReference>
<sequence>MGHTRRRGRMVSAWLATVAAAGAVVGCGGGGAAGGTGGGAADGAAGERKTLRVAFNYGISTIDPAFSCEPFGYTLIRATYDQLVAMPAGGSTGDDAGAEPMLAERWRSNADKTVWTFHLRDDATFASGNPVTARDVVFSLRRAIDKRACAEYVVTAGLSGNITDVAALDGRTVRVTLARSDPIFLQSIGSRAASVIDSRLLGEHGGLGRRGDAWLASHAAGSGPYTISTYRPDSEVTLEARDDYWGGAPRNAGVSIRIVTDPSSLELLVRSGEVDMASGVPLKVLRSLEATNQILSHPSQFVTFVGLNNDVPPLDDARVRQALSLAFPADEVLQAFGYGQAELFAGPIPPAMPFYPDLDGLGHDPERARALLAEAGAQGATLTLDVQSGQSIHQEVATVMQDAFREVGVTLRISTLGAAAYTDRVYNHKSQLFIADDGPTINDPGYLLGYQATCGDSFNWVRYCDRAVDRLLERARGEVDTERRAALYREIDQKLIEDAPYIQVFAKNHIVVASRSLQGWEYYDDQVSRLAAITP</sequence>
<dbReference type="Gene3D" id="3.10.105.10">
    <property type="entry name" value="Dipeptide-binding Protein, Domain 3"/>
    <property type="match status" value="1"/>
</dbReference>
<dbReference type="Pfam" id="PF00496">
    <property type="entry name" value="SBP_bac_5"/>
    <property type="match status" value="1"/>
</dbReference>
<dbReference type="InterPro" id="IPR030678">
    <property type="entry name" value="Peptide/Ni-bd"/>
</dbReference>
<dbReference type="GO" id="GO:0043190">
    <property type="term" value="C:ATP-binding cassette (ABC) transporter complex"/>
    <property type="evidence" value="ECO:0007669"/>
    <property type="project" value="InterPro"/>
</dbReference>
<gene>
    <name evidence="7" type="ORF">BDZ31_001590</name>
</gene>
<dbReference type="Gene3D" id="3.40.190.10">
    <property type="entry name" value="Periplasmic binding protein-like II"/>
    <property type="match status" value="1"/>
</dbReference>
<proteinExistence type="inferred from homology"/>